<dbReference type="GeneID" id="105363985"/>
<protein>
    <submittedName>
        <fullName evidence="2 3">Uncharacterized protein LOC105363985</fullName>
    </submittedName>
</protein>
<evidence type="ECO:0000313" key="2">
    <source>
        <dbReference type="RefSeq" id="XP_011500116.1"/>
    </source>
</evidence>
<gene>
    <name evidence="2 3" type="primary">LOC105363985</name>
</gene>
<dbReference type="Proteomes" id="UP000695007">
    <property type="component" value="Unplaced"/>
</dbReference>
<dbReference type="KEGG" id="csol:105363985"/>
<dbReference type="AlphaFoldDB" id="A0AAJ7DXK0"/>
<keyword evidence="1" id="KW-1185">Reference proteome</keyword>
<dbReference type="RefSeq" id="XP_011500116.1">
    <property type="nucleotide sequence ID" value="XM_011501814.1"/>
</dbReference>
<evidence type="ECO:0000313" key="1">
    <source>
        <dbReference type="Proteomes" id="UP000695007"/>
    </source>
</evidence>
<proteinExistence type="predicted"/>
<evidence type="ECO:0000313" key="3">
    <source>
        <dbReference type="RefSeq" id="XP_011500117.1"/>
    </source>
</evidence>
<organism evidence="1 3">
    <name type="scientific">Ceratosolen solmsi marchali</name>
    <dbReference type="NCBI Taxonomy" id="326594"/>
    <lineage>
        <taxon>Eukaryota</taxon>
        <taxon>Metazoa</taxon>
        <taxon>Ecdysozoa</taxon>
        <taxon>Arthropoda</taxon>
        <taxon>Hexapoda</taxon>
        <taxon>Insecta</taxon>
        <taxon>Pterygota</taxon>
        <taxon>Neoptera</taxon>
        <taxon>Endopterygota</taxon>
        <taxon>Hymenoptera</taxon>
        <taxon>Apocrita</taxon>
        <taxon>Proctotrupomorpha</taxon>
        <taxon>Chalcidoidea</taxon>
        <taxon>Agaonidae</taxon>
        <taxon>Agaoninae</taxon>
        <taxon>Ceratosolen</taxon>
    </lineage>
</organism>
<reference evidence="2 3" key="1">
    <citation type="submission" date="2025-04" db="UniProtKB">
        <authorList>
            <consortium name="RefSeq"/>
        </authorList>
    </citation>
    <scope>IDENTIFICATION</scope>
</reference>
<dbReference type="RefSeq" id="XP_011500117.1">
    <property type="nucleotide sequence ID" value="XM_011501815.1"/>
</dbReference>
<sequence length="124" mass="14095">MSVRMKLTFSSPSAADCDKTFANSGESLEERVAAFKKDEELMKETNKFVTEVIETATFEATKRAEQNANAHGEGNKFKGAETIAGWNNRARGFCNRVWNAVFPCFNNNELLAWAQPFRYRFTRP</sequence>
<name>A0AAJ7DXK0_9HYME</name>
<accession>A0AAJ7DXK0</accession>